<feature type="domain" description="UspA" evidence="2">
    <location>
        <begin position="30"/>
        <end position="172"/>
    </location>
</feature>
<dbReference type="PRINTS" id="PR01438">
    <property type="entry name" value="UNVRSLSTRESS"/>
</dbReference>
<name>A0AAD9NKW2_RIDPI</name>
<accession>A0AAD9NKW2</accession>
<gene>
    <name evidence="3" type="ORF">NP493_831g01082</name>
</gene>
<sequence length="180" mass="20041">MGGSQSVVEDPPPLGRSPPLLQTSKNQDNTVIIPVDASKQSESAFLWYMKHVHKPENKVEILHCQEAHLTSPMLAEHSFKSESWAQMMENARQEGKGLVTKYEKRLADLGIKGDVHFEVGKPGELVVAAAKKYNADMIVMGTRGFGIIRRSVLGSVSEYVLHHSQVPVTVVPPDIQHWFF</sequence>
<evidence type="ECO:0000259" key="2">
    <source>
        <dbReference type="Pfam" id="PF00582"/>
    </source>
</evidence>
<proteinExistence type="predicted"/>
<dbReference type="EMBL" id="JAODUO010000830">
    <property type="protein sequence ID" value="KAK2174067.1"/>
    <property type="molecule type" value="Genomic_DNA"/>
</dbReference>
<reference evidence="3" key="1">
    <citation type="journal article" date="2023" name="Mol. Biol. Evol.">
        <title>Third-Generation Sequencing Reveals the Adaptive Role of the Epigenome in Three Deep-Sea Polychaetes.</title>
        <authorList>
            <person name="Perez M."/>
            <person name="Aroh O."/>
            <person name="Sun Y."/>
            <person name="Lan Y."/>
            <person name="Juniper S.K."/>
            <person name="Young C.R."/>
            <person name="Angers B."/>
            <person name="Qian P.Y."/>
        </authorList>
    </citation>
    <scope>NUCLEOTIDE SEQUENCE</scope>
    <source>
        <strain evidence="3">R07B-5</strain>
    </source>
</reference>
<evidence type="ECO:0000313" key="4">
    <source>
        <dbReference type="Proteomes" id="UP001209878"/>
    </source>
</evidence>
<dbReference type="InterPro" id="IPR014729">
    <property type="entry name" value="Rossmann-like_a/b/a_fold"/>
</dbReference>
<protein>
    <recommendedName>
        <fullName evidence="2">UspA domain-containing protein</fullName>
    </recommendedName>
</protein>
<dbReference type="PANTHER" id="PTHR46989:SF3">
    <property type="entry name" value="USPA DOMAIN-CONTAINING PROTEIN"/>
    <property type="match status" value="1"/>
</dbReference>
<organism evidence="3 4">
    <name type="scientific">Ridgeia piscesae</name>
    <name type="common">Tubeworm</name>
    <dbReference type="NCBI Taxonomy" id="27915"/>
    <lineage>
        <taxon>Eukaryota</taxon>
        <taxon>Metazoa</taxon>
        <taxon>Spiralia</taxon>
        <taxon>Lophotrochozoa</taxon>
        <taxon>Annelida</taxon>
        <taxon>Polychaeta</taxon>
        <taxon>Sedentaria</taxon>
        <taxon>Canalipalpata</taxon>
        <taxon>Sabellida</taxon>
        <taxon>Siboglinidae</taxon>
        <taxon>Ridgeia</taxon>
    </lineage>
</organism>
<evidence type="ECO:0000256" key="1">
    <source>
        <dbReference type="SAM" id="MobiDB-lite"/>
    </source>
</evidence>
<dbReference type="AlphaFoldDB" id="A0AAD9NKW2"/>
<dbReference type="SUPFAM" id="SSF52402">
    <property type="entry name" value="Adenine nucleotide alpha hydrolases-like"/>
    <property type="match status" value="1"/>
</dbReference>
<dbReference type="Gene3D" id="3.40.50.620">
    <property type="entry name" value="HUPs"/>
    <property type="match status" value="1"/>
</dbReference>
<dbReference type="Pfam" id="PF00582">
    <property type="entry name" value="Usp"/>
    <property type="match status" value="1"/>
</dbReference>
<dbReference type="InterPro" id="IPR006016">
    <property type="entry name" value="UspA"/>
</dbReference>
<evidence type="ECO:0000313" key="3">
    <source>
        <dbReference type="EMBL" id="KAK2174067.1"/>
    </source>
</evidence>
<keyword evidence="4" id="KW-1185">Reference proteome</keyword>
<dbReference type="InterPro" id="IPR006015">
    <property type="entry name" value="Universal_stress_UspA"/>
</dbReference>
<feature type="region of interest" description="Disordered" evidence="1">
    <location>
        <begin position="1"/>
        <end position="28"/>
    </location>
</feature>
<dbReference type="PANTHER" id="PTHR46989">
    <property type="entry name" value="USP DOMAIN-CONTAINING PROTEIN"/>
    <property type="match status" value="1"/>
</dbReference>
<dbReference type="Proteomes" id="UP001209878">
    <property type="component" value="Unassembled WGS sequence"/>
</dbReference>
<dbReference type="CDD" id="cd23659">
    <property type="entry name" value="USP_At3g01520-like"/>
    <property type="match status" value="1"/>
</dbReference>
<comment type="caution">
    <text evidence="3">The sequence shown here is derived from an EMBL/GenBank/DDBJ whole genome shotgun (WGS) entry which is preliminary data.</text>
</comment>